<feature type="domain" description="Non-haem dioxygenase N-terminal" evidence="3">
    <location>
        <begin position="39"/>
        <end position="74"/>
    </location>
</feature>
<proteinExistence type="predicted"/>
<evidence type="ECO:0000313" key="5">
    <source>
        <dbReference type="Proteomes" id="UP001188597"/>
    </source>
</evidence>
<dbReference type="EMBL" id="JAVXUP010000421">
    <property type="protein sequence ID" value="KAK3028357.1"/>
    <property type="molecule type" value="Genomic_DNA"/>
</dbReference>
<dbReference type="Pfam" id="PF14226">
    <property type="entry name" value="DIOX_N"/>
    <property type="match status" value="1"/>
</dbReference>
<reference evidence="4" key="1">
    <citation type="submission" date="2022-12" db="EMBL/GenBank/DDBJ databases">
        <title>Draft genome assemblies for two species of Escallonia (Escalloniales).</title>
        <authorList>
            <person name="Chanderbali A."/>
            <person name="Dervinis C."/>
            <person name="Anghel I."/>
            <person name="Soltis D."/>
            <person name="Soltis P."/>
            <person name="Zapata F."/>
        </authorList>
    </citation>
    <scope>NUCLEOTIDE SEQUENCE</scope>
    <source>
        <strain evidence="4">UCBG64.0493</strain>
        <tissue evidence="4">Leaf</tissue>
    </source>
</reference>
<dbReference type="GO" id="GO:0046872">
    <property type="term" value="F:metal ion binding"/>
    <property type="evidence" value="ECO:0007669"/>
    <property type="project" value="UniProtKB-KW"/>
</dbReference>
<dbReference type="Proteomes" id="UP001188597">
    <property type="component" value="Unassembled WGS sequence"/>
</dbReference>
<evidence type="ECO:0000256" key="2">
    <source>
        <dbReference type="ARBA" id="ARBA00023004"/>
    </source>
</evidence>
<organism evidence="4 5">
    <name type="scientific">Escallonia herrerae</name>
    <dbReference type="NCBI Taxonomy" id="1293975"/>
    <lineage>
        <taxon>Eukaryota</taxon>
        <taxon>Viridiplantae</taxon>
        <taxon>Streptophyta</taxon>
        <taxon>Embryophyta</taxon>
        <taxon>Tracheophyta</taxon>
        <taxon>Spermatophyta</taxon>
        <taxon>Magnoliopsida</taxon>
        <taxon>eudicotyledons</taxon>
        <taxon>Gunneridae</taxon>
        <taxon>Pentapetalae</taxon>
        <taxon>asterids</taxon>
        <taxon>campanulids</taxon>
        <taxon>Escalloniales</taxon>
        <taxon>Escalloniaceae</taxon>
        <taxon>Escallonia</taxon>
    </lineage>
</organism>
<protein>
    <recommendedName>
        <fullName evidence="3">Non-haem dioxygenase N-terminal domain-containing protein</fullName>
    </recommendedName>
</protein>
<dbReference type="InterPro" id="IPR027443">
    <property type="entry name" value="IPNS-like_sf"/>
</dbReference>
<accession>A0AA88WJK4</accession>
<evidence type="ECO:0000313" key="4">
    <source>
        <dbReference type="EMBL" id="KAK3028357.1"/>
    </source>
</evidence>
<keyword evidence="2" id="KW-0408">Iron</keyword>
<dbReference type="Gene3D" id="2.60.120.330">
    <property type="entry name" value="B-lactam Antibiotic, Isopenicillin N Synthase, Chain"/>
    <property type="match status" value="1"/>
</dbReference>
<sequence length="105" mass="11763">MASIKVLAESSNLLRSIPSKYAYSANYYTPIASDQEDSIPVIDYLLLTSGIPDQRSKVIDQLGKACEEWGFFLLRLNPSLMSHPSLHCYWLPQGCSANITEILRP</sequence>
<dbReference type="InterPro" id="IPR026992">
    <property type="entry name" value="DIOX_N"/>
</dbReference>
<evidence type="ECO:0000256" key="1">
    <source>
        <dbReference type="ARBA" id="ARBA00022723"/>
    </source>
</evidence>
<comment type="caution">
    <text evidence="4">The sequence shown here is derived from an EMBL/GenBank/DDBJ whole genome shotgun (WGS) entry which is preliminary data.</text>
</comment>
<keyword evidence="1" id="KW-0479">Metal-binding</keyword>
<name>A0AA88WJK4_9ASTE</name>
<dbReference type="AlphaFoldDB" id="A0AA88WJK4"/>
<keyword evidence="5" id="KW-1185">Reference proteome</keyword>
<dbReference type="SUPFAM" id="SSF51197">
    <property type="entry name" value="Clavaminate synthase-like"/>
    <property type="match status" value="1"/>
</dbReference>
<gene>
    <name evidence="4" type="ORF">RJ639_039815</name>
</gene>
<evidence type="ECO:0000259" key="3">
    <source>
        <dbReference type="Pfam" id="PF14226"/>
    </source>
</evidence>